<protein>
    <submittedName>
        <fullName evidence="1">Uncharacterized protein</fullName>
    </submittedName>
</protein>
<sequence length="154" mass="18011">MERVWYRRFISHGEEDLRIRKRREITRRKEVLTKICFSGLCIRSTTDETKMKNFESRGNAQLKIEKLQIILIMNKTNNNVMCAELGDEFANQLFSFLTFPLGSMLKFIGYSNSLGCMPNLYNSIQGLKINCFKLEEGKSMLISQQLPNFFGYNK</sequence>
<dbReference type="EMBL" id="JAGFBR010000001">
    <property type="protein sequence ID" value="KAH0470937.1"/>
    <property type="molecule type" value="Genomic_DNA"/>
</dbReference>
<accession>A0AAV7HQ79</accession>
<dbReference type="PANTHER" id="PTHR33103:SF27">
    <property type="entry name" value="OS04G0594700 PROTEIN"/>
    <property type="match status" value="1"/>
</dbReference>
<dbReference type="PANTHER" id="PTHR33103">
    <property type="entry name" value="OS01G0153900 PROTEIN"/>
    <property type="match status" value="1"/>
</dbReference>
<name>A0AAV7HQ79_DENCH</name>
<dbReference type="Pfam" id="PF05056">
    <property type="entry name" value="DUF674"/>
    <property type="match status" value="1"/>
</dbReference>
<dbReference type="Proteomes" id="UP000775213">
    <property type="component" value="Unassembled WGS sequence"/>
</dbReference>
<evidence type="ECO:0000313" key="1">
    <source>
        <dbReference type="EMBL" id="KAH0470937.1"/>
    </source>
</evidence>
<dbReference type="InterPro" id="IPR007750">
    <property type="entry name" value="DUF674"/>
</dbReference>
<evidence type="ECO:0000313" key="2">
    <source>
        <dbReference type="Proteomes" id="UP000775213"/>
    </source>
</evidence>
<dbReference type="AlphaFoldDB" id="A0AAV7HQ79"/>
<comment type="caution">
    <text evidence="1">The sequence shown here is derived from an EMBL/GenBank/DDBJ whole genome shotgun (WGS) entry which is preliminary data.</text>
</comment>
<keyword evidence="2" id="KW-1185">Reference proteome</keyword>
<reference evidence="1 2" key="1">
    <citation type="journal article" date="2021" name="Hortic Res">
        <title>Chromosome-scale assembly of the Dendrobium chrysotoxum genome enhances the understanding of orchid evolution.</title>
        <authorList>
            <person name="Zhang Y."/>
            <person name="Zhang G.Q."/>
            <person name="Zhang D."/>
            <person name="Liu X.D."/>
            <person name="Xu X.Y."/>
            <person name="Sun W.H."/>
            <person name="Yu X."/>
            <person name="Zhu X."/>
            <person name="Wang Z.W."/>
            <person name="Zhao X."/>
            <person name="Zhong W.Y."/>
            <person name="Chen H."/>
            <person name="Yin W.L."/>
            <person name="Huang T."/>
            <person name="Niu S.C."/>
            <person name="Liu Z.J."/>
        </authorList>
    </citation>
    <scope>NUCLEOTIDE SEQUENCE [LARGE SCALE GENOMIC DNA]</scope>
    <source>
        <strain evidence="1">Lindl</strain>
    </source>
</reference>
<gene>
    <name evidence="1" type="ORF">IEQ34_000660</name>
</gene>
<proteinExistence type="predicted"/>
<organism evidence="1 2">
    <name type="scientific">Dendrobium chrysotoxum</name>
    <name type="common">Orchid</name>
    <dbReference type="NCBI Taxonomy" id="161865"/>
    <lineage>
        <taxon>Eukaryota</taxon>
        <taxon>Viridiplantae</taxon>
        <taxon>Streptophyta</taxon>
        <taxon>Embryophyta</taxon>
        <taxon>Tracheophyta</taxon>
        <taxon>Spermatophyta</taxon>
        <taxon>Magnoliopsida</taxon>
        <taxon>Liliopsida</taxon>
        <taxon>Asparagales</taxon>
        <taxon>Orchidaceae</taxon>
        <taxon>Epidendroideae</taxon>
        <taxon>Malaxideae</taxon>
        <taxon>Dendrobiinae</taxon>
        <taxon>Dendrobium</taxon>
    </lineage>
</organism>